<feature type="region of interest" description="Disordered" evidence="1">
    <location>
        <begin position="441"/>
        <end position="488"/>
    </location>
</feature>
<dbReference type="PANTHER" id="PTHR42736:SF1">
    <property type="entry name" value="PROTEIN-GLUTAMINE GAMMA-GLUTAMYLTRANSFERASE"/>
    <property type="match status" value="1"/>
</dbReference>
<sequence length="886" mass="91892">MNTGPRTGLGATTGTTTGTVPDAATGSRSRTGPRAGALPGQRPAAYDGPSWAPPRPVAPGGGPSPGAAGPPGRPEADAEGGAGGRSAVSAVAPPHALPRARRLWSLLPVAGLAAGSGLGFHRVFGTGALVPVVAVAVLVPMALSTGLLLLQSRKGRPAPLWPSLVLGAVVWLVVACATLFRSTGGGLPTGEAVAACWAALLDSPHATLTTILPAPPEPDFLVLPYAVVWPASLAATELALRTRAPLLPALPPVLAFGFPLVLGADGPGTNRVTAAALVAWGAVLVLLRSPAARRSAVGTLAVGLPVVAVLALAAALLGPRLPGLDAREPYDLRERVEPPTVHPQSTSPLDQISAWLQHPETRLFTVRAPGGHNWRLAVLDRYDGVKWTSGAELARSGGRVPPERGAGPGRARRVEQQFTLQGLPGMWLPAADRPTAITSVRGAKGGRSTGGRGAAGQGLPGGDLAVDPDSGVVATGTGGAPGTRANSGLSYTAVSREPQYDIKRLQYAAAPGGGRYTRLPRTDAAGKPIASLTTFTKLAATATAGSSYPYQQAYRLAAWLREHYRYDPTSVPGHAYRNLEFFLTTGKHGTSEQFAAAFAVMARSLGLPTRVTVGFRSGEPKSEGQGNSRGGAGKSGASGIRQVTGRDALAWPEVRFQGIGWVPFYPTPGHASKDRASVPPAGQPEKREKADRDVAEQPRPSVPPERKDGDKKSDRHDPASGTGHGLPAWAFASLAVLLLTAAYCLLAAWAPYRRRGRRRGARDPGQRVLGAWRQSLDRLTEIGLPPTPAHTATEVAAFGTARLGDAEGEGGAGGAGGRQLAALARLVNEVGYGGRAADSAAADAAWRHCDAVEEVVARAVPRRIRIRRALRPRTVFRRLRHRGESS</sequence>
<dbReference type="Gene3D" id="3.10.620.30">
    <property type="match status" value="1"/>
</dbReference>
<feature type="transmembrane region" description="Helical" evidence="2">
    <location>
        <begin position="129"/>
        <end position="149"/>
    </location>
</feature>
<dbReference type="InterPro" id="IPR052901">
    <property type="entry name" value="Bact_TGase-like"/>
</dbReference>
<dbReference type="Pfam" id="PF11992">
    <property type="entry name" value="TgpA_N"/>
    <property type="match status" value="1"/>
</dbReference>
<feature type="transmembrane region" description="Helical" evidence="2">
    <location>
        <begin position="270"/>
        <end position="287"/>
    </location>
</feature>
<name>A0ABP6D8T0_9ACTN</name>
<comment type="caution">
    <text evidence="4">The sequence shown here is derived from an EMBL/GenBank/DDBJ whole genome shotgun (WGS) entry which is preliminary data.</text>
</comment>
<dbReference type="SMART" id="SM00460">
    <property type="entry name" value="TGc"/>
    <property type="match status" value="1"/>
</dbReference>
<dbReference type="InterPro" id="IPR025403">
    <property type="entry name" value="TgpA-like_C"/>
</dbReference>
<feature type="compositionally biased region" description="Basic and acidic residues" evidence="1">
    <location>
        <begin position="704"/>
        <end position="718"/>
    </location>
</feature>
<evidence type="ECO:0000313" key="5">
    <source>
        <dbReference type="Proteomes" id="UP001501447"/>
    </source>
</evidence>
<feature type="region of interest" description="Disordered" evidence="1">
    <location>
        <begin position="1"/>
        <end position="90"/>
    </location>
</feature>
<evidence type="ECO:0000259" key="3">
    <source>
        <dbReference type="SMART" id="SM00460"/>
    </source>
</evidence>
<feature type="compositionally biased region" description="Low complexity" evidence="1">
    <location>
        <begin position="1"/>
        <end position="26"/>
    </location>
</feature>
<accession>A0ABP6D8T0</accession>
<dbReference type="SUPFAM" id="SSF54001">
    <property type="entry name" value="Cysteine proteinases"/>
    <property type="match status" value="1"/>
</dbReference>
<feature type="compositionally biased region" description="Basic and acidic residues" evidence="1">
    <location>
        <begin position="684"/>
        <end position="696"/>
    </location>
</feature>
<feature type="region of interest" description="Disordered" evidence="1">
    <location>
        <begin position="669"/>
        <end position="723"/>
    </location>
</feature>
<organism evidence="4 5">
    <name type="scientific">Streptomyces axinellae</name>
    <dbReference type="NCBI Taxonomy" id="552788"/>
    <lineage>
        <taxon>Bacteria</taxon>
        <taxon>Bacillati</taxon>
        <taxon>Actinomycetota</taxon>
        <taxon>Actinomycetes</taxon>
        <taxon>Kitasatosporales</taxon>
        <taxon>Streptomycetaceae</taxon>
        <taxon>Streptomyces</taxon>
    </lineage>
</organism>
<feature type="transmembrane region" description="Helical" evidence="2">
    <location>
        <begin position="299"/>
        <end position="318"/>
    </location>
</feature>
<feature type="domain" description="Transglutaminase-like" evidence="3">
    <location>
        <begin position="583"/>
        <end position="668"/>
    </location>
</feature>
<dbReference type="InterPro" id="IPR021878">
    <property type="entry name" value="TgpA_N"/>
</dbReference>
<dbReference type="InterPro" id="IPR002931">
    <property type="entry name" value="Transglutaminase-like"/>
</dbReference>
<dbReference type="Pfam" id="PF01841">
    <property type="entry name" value="Transglut_core"/>
    <property type="match status" value="1"/>
</dbReference>
<dbReference type="RefSeq" id="WP_344570141.1">
    <property type="nucleotide sequence ID" value="NZ_BAAARJ010000024.1"/>
</dbReference>
<evidence type="ECO:0000313" key="4">
    <source>
        <dbReference type="EMBL" id="GAA2635106.1"/>
    </source>
</evidence>
<proteinExistence type="predicted"/>
<keyword evidence="2" id="KW-1133">Transmembrane helix</keyword>
<feature type="compositionally biased region" description="Gly residues" evidence="1">
    <location>
        <begin position="627"/>
        <end position="636"/>
    </location>
</feature>
<feature type="compositionally biased region" description="Gly residues" evidence="1">
    <location>
        <begin position="443"/>
        <end position="461"/>
    </location>
</feature>
<feature type="transmembrane region" description="Helical" evidence="2">
    <location>
        <begin position="103"/>
        <end position="123"/>
    </location>
</feature>
<feature type="transmembrane region" description="Helical" evidence="2">
    <location>
        <begin position="728"/>
        <end position="752"/>
    </location>
</feature>
<dbReference type="Pfam" id="PF13559">
    <property type="entry name" value="DUF4129"/>
    <property type="match status" value="1"/>
</dbReference>
<dbReference type="EMBL" id="BAAARJ010000024">
    <property type="protein sequence ID" value="GAA2635106.1"/>
    <property type="molecule type" value="Genomic_DNA"/>
</dbReference>
<evidence type="ECO:0000256" key="2">
    <source>
        <dbReference type="SAM" id="Phobius"/>
    </source>
</evidence>
<keyword evidence="5" id="KW-1185">Reference proteome</keyword>
<feature type="transmembrane region" description="Helical" evidence="2">
    <location>
        <begin position="161"/>
        <end position="180"/>
    </location>
</feature>
<dbReference type="PANTHER" id="PTHR42736">
    <property type="entry name" value="PROTEIN-GLUTAMINE GAMMA-GLUTAMYLTRANSFERASE"/>
    <property type="match status" value="1"/>
</dbReference>
<reference evidence="5" key="1">
    <citation type="journal article" date="2019" name="Int. J. Syst. Evol. Microbiol.">
        <title>The Global Catalogue of Microorganisms (GCM) 10K type strain sequencing project: providing services to taxonomists for standard genome sequencing and annotation.</title>
        <authorList>
            <consortium name="The Broad Institute Genomics Platform"/>
            <consortium name="The Broad Institute Genome Sequencing Center for Infectious Disease"/>
            <person name="Wu L."/>
            <person name="Ma J."/>
        </authorList>
    </citation>
    <scope>NUCLEOTIDE SEQUENCE [LARGE SCALE GENOMIC DNA]</scope>
    <source>
        <strain evidence="5">JCM 16373</strain>
    </source>
</reference>
<dbReference type="InterPro" id="IPR038765">
    <property type="entry name" value="Papain-like_cys_pep_sf"/>
</dbReference>
<keyword evidence="2" id="KW-0472">Membrane</keyword>
<protein>
    <recommendedName>
        <fullName evidence="3">Transglutaminase-like domain-containing protein</fullName>
    </recommendedName>
</protein>
<evidence type="ECO:0000256" key="1">
    <source>
        <dbReference type="SAM" id="MobiDB-lite"/>
    </source>
</evidence>
<gene>
    <name evidence="4" type="ORF">GCM10009863_59360</name>
</gene>
<dbReference type="Proteomes" id="UP001501447">
    <property type="component" value="Unassembled WGS sequence"/>
</dbReference>
<keyword evidence="2" id="KW-0812">Transmembrane</keyword>
<feature type="region of interest" description="Disordered" evidence="1">
    <location>
        <begin position="613"/>
        <end position="640"/>
    </location>
</feature>